<dbReference type="OrthoDB" id="197007at2"/>
<accession>A0A1M5B9N6</accession>
<evidence type="ECO:0000259" key="17">
    <source>
        <dbReference type="Pfam" id="PF22461"/>
    </source>
</evidence>
<evidence type="ECO:0000256" key="14">
    <source>
        <dbReference type="ARBA" id="ARBA00023288"/>
    </source>
</evidence>
<feature type="signal peptide" evidence="15">
    <location>
        <begin position="1"/>
        <end position="20"/>
    </location>
</feature>
<feature type="chain" id="PRO_5012115512" evidence="15">
    <location>
        <begin position="21"/>
        <end position="204"/>
    </location>
</feature>
<dbReference type="InterPro" id="IPR003715">
    <property type="entry name" value="Poly_export_N"/>
</dbReference>
<evidence type="ECO:0000259" key="16">
    <source>
        <dbReference type="Pfam" id="PF02563"/>
    </source>
</evidence>
<evidence type="ECO:0000313" key="19">
    <source>
        <dbReference type="Proteomes" id="UP000184144"/>
    </source>
</evidence>
<gene>
    <name evidence="18" type="ORF">SAMN05444273_105372</name>
</gene>
<feature type="domain" description="SLBB" evidence="17">
    <location>
        <begin position="121"/>
        <end position="197"/>
    </location>
</feature>
<evidence type="ECO:0000256" key="12">
    <source>
        <dbReference type="ARBA" id="ARBA00023139"/>
    </source>
</evidence>
<keyword evidence="9" id="KW-0406">Ion transport</keyword>
<evidence type="ECO:0000256" key="15">
    <source>
        <dbReference type="SAM" id="SignalP"/>
    </source>
</evidence>
<keyword evidence="13" id="KW-0998">Cell outer membrane</keyword>
<dbReference type="GO" id="GO:0015159">
    <property type="term" value="F:polysaccharide transmembrane transporter activity"/>
    <property type="evidence" value="ECO:0007669"/>
    <property type="project" value="InterPro"/>
</dbReference>
<feature type="domain" description="Polysaccharide export protein N-terminal" evidence="16">
    <location>
        <begin position="19"/>
        <end position="93"/>
    </location>
</feature>
<keyword evidence="10" id="KW-0626">Porin</keyword>
<evidence type="ECO:0000256" key="3">
    <source>
        <dbReference type="ARBA" id="ARBA00022448"/>
    </source>
</evidence>
<evidence type="ECO:0000256" key="7">
    <source>
        <dbReference type="ARBA" id="ARBA00022729"/>
    </source>
</evidence>
<dbReference type="InterPro" id="IPR049712">
    <property type="entry name" value="Poly_export"/>
</dbReference>
<dbReference type="InterPro" id="IPR054765">
    <property type="entry name" value="SLBB_dom"/>
</dbReference>
<name>A0A1M5B9N6_9RHOB</name>
<dbReference type="GO" id="GO:0046930">
    <property type="term" value="C:pore complex"/>
    <property type="evidence" value="ECO:0007669"/>
    <property type="project" value="UniProtKB-KW"/>
</dbReference>
<keyword evidence="14" id="KW-0449">Lipoprotein</keyword>
<comment type="subcellular location">
    <subcellularLocation>
        <location evidence="1">Cell outer membrane</location>
        <topology evidence="1">Multi-pass membrane protein</topology>
    </subcellularLocation>
</comment>
<keyword evidence="19" id="KW-1185">Reference proteome</keyword>
<keyword evidence="12" id="KW-0564">Palmitate</keyword>
<dbReference type="GO" id="GO:0015288">
    <property type="term" value="F:porin activity"/>
    <property type="evidence" value="ECO:0007669"/>
    <property type="project" value="UniProtKB-KW"/>
</dbReference>
<sequence length="204" mass="21626">MTLCRWFLCFALMLAGPVAAKSYVLQSGDTLRIEVIEDSSLNRNALVLPDGTIAFPMIGQVAAAGLTLSQVREALTSGLAPNFAQRPSLHVAVASVAHKKASTRAMSAPKASENLITVFGMGELGRPGKLQLQQGSSLLQFLAQAGGTTPYAATKRVQVRRAASADGITRTYRVNVKKLMQGGGTSFLLAPGDVVIVPERKLFE</sequence>
<evidence type="ECO:0000256" key="6">
    <source>
        <dbReference type="ARBA" id="ARBA00022692"/>
    </source>
</evidence>
<keyword evidence="6" id="KW-0812">Transmembrane</keyword>
<evidence type="ECO:0000256" key="10">
    <source>
        <dbReference type="ARBA" id="ARBA00023114"/>
    </source>
</evidence>
<dbReference type="STRING" id="1486859.SAMN05444273_105372"/>
<dbReference type="Pfam" id="PF02563">
    <property type="entry name" value="Poly_export"/>
    <property type="match status" value="1"/>
</dbReference>
<comment type="similarity">
    <text evidence="2">Belongs to the BexD/CtrA/VexA family.</text>
</comment>
<reference evidence="19" key="1">
    <citation type="submission" date="2016-11" db="EMBL/GenBank/DDBJ databases">
        <authorList>
            <person name="Varghese N."/>
            <person name="Submissions S."/>
        </authorList>
    </citation>
    <scope>NUCLEOTIDE SEQUENCE [LARGE SCALE GENOMIC DNA]</scope>
    <source>
        <strain evidence="19">DSM 100566</strain>
    </source>
</reference>
<evidence type="ECO:0000256" key="9">
    <source>
        <dbReference type="ARBA" id="ARBA00023065"/>
    </source>
</evidence>
<dbReference type="GO" id="GO:0006811">
    <property type="term" value="P:monoatomic ion transport"/>
    <property type="evidence" value="ECO:0007669"/>
    <property type="project" value="UniProtKB-KW"/>
</dbReference>
<keyword evidence="11" id="KW-0472">Membrane</keyword>
<dbReference type="AlphaFoldDB" id="A0A1M5B9N6"/>
<dbReference type="Gene3D" id="3.30.1950.10">
    <property type="entry name" value="wza like domain"/>
    <property type="match status" value="1"/>
</dbReference>
<proteinExistence type="inferred from homology"/>
<protein>
    <submittedName>
        <fullName evidence="18">Polysaccharide export outer membrane protein</fullName>
    </submittedName>
</protein>
<keyword evidence="4" id="KW-1134">Transmembrane beta strand</keyword>
<keyword evidence="5" id="KW-0762">Sugar transport</keyword>
<evidence type="ECO:0000256" key="11">
    <source>
        <dbReference type="ARBA" id="ARBA00023136"/>
    </source>
</evidence>
<evidence type="ECO:0000256" key="5">
    <source>
        <dbReference type="ARBA" id="ARBA00022597"/>
    </source>
</evidence>
<organism evidence="18 19">
    <name type="scientific">Litoreibacter ascidiaceicola</name>
    <dbReference type="NCBI Taxonomy" id="1486859"/>
    <lineage>
        <taxon>Bacteria</taxon>
        <taxon>Pseudomonadati</taxon>
        <taxon>Pseudomonadota</taxon>
        <taxon>Alphaproteobacteria</taxon>
        <taxon>Rhodobacterales</taxon>
        <taxon>Roseobacteraceae</taxon>
        <taxon>Litoreibacter</taxon>
    </lineage>
</organism>
<dbReference type="Pfam" id="PF22461">
    <property type="entry name" value="SLBB_2"/>
    <property type="match status" value="1"/>
</dbReference>
<keyword evidence="7 15" id="KW-0732">Signal</keyword>
<evidence type="ECO:0000313" key="18">
    <source>
        <dbReference type="EMBL" id="SHF38882.1"/>
    </source>
</evidence>
<dbReference type="PANTHER" id="PTHR33619">
    <property type="entry name" value="POLYSACCHARIDE EXPORT PROTEIN GFCE-RELATED"/>
    <property type="match status" value="1"/>
</dbReference>
<evidence type="ECO:0000256" key="8">
    <source>
        <dbReference type="ARBA" id="ARBA00023047"/>
    </source>
</evidence>
<evidence type="ECO:0000256" key="13">
    <source>
        <dbReference type="ARBA" id="ARBA00023237"/>
    </source>
</evidence>
<dbReference type="Gene3D" id="3.10.560.10">
    <property type="entry name" value="Outer membrane lipoprotein wza domain like"/>
    <property type="match status" value="1"/>
</dbReference>
<dbReference type="GO" id="GO:0009279">
    <property type="term" value="C:cell outer membrane"/>
    <property type="evidence" value="ECO:0007669"/>
    <property type="project" value="UniProtKB-SubCell"/>
</dbReference>
<keyword evidence="3" id="KW-0813">Transport</keyword>
<dbReference type="EMBL" id="FQUV01000005">
    <property type="protein sequence ID" value="SHF38882.1"/>
    <property type="molecule type" value="Genomic_DNA"/>
</dbReference>
<evidence type="ECO:0000256" key="1">
    <source>
        <dbReference type="ARBA" id="ARBA00004571"/>
    </source>
</evidence>
<dbReference type="PANTHER" id="PTHR33619:SF3">
    <property type="entry name" value="POLYSACCHARIDE EXPORT PROTEIN GFCE-RELATED"/>
    <property type="match status" value="1"/>
</dbReference>
<evidence type="ECO:0000256" key="2">
    <source>
        <dbReference type="ARBA" id="ARBA00009450"/>
    </source>
</evidence>
<dbReference type="Proteomes" id="UP000184144">
    <property type="component" value="Unassembled WGS sequence"/>
</dbReference>
<evidence type="ECO:0000256" key="4">
    <source>
        <dbReference type="ARBA" id="ARBA00022452"/>
    </source>
</evidence>
<keyword evidence="8" id="KW-0625">Polysaccharide transport</keyword>